<dbReference type="Pfam" id="PF13417">
    <property type="entry name" value="GST_N_3"/>
    <property type="match status" value="1"/>
</dbReference>
<dbReference type="KEGG" id="fau:Fraau_2163"/>
<dbReference type="HOGENOM" id="CLU_011226_12_0_6"/>
<dbReference type="OrthoDB" id="5740960at2"/>
<dbReference type="InterPro" id="IPR036249">
    <property type="entry name" value="Thioredoxin-like_sf"/>
</dbReference>
<evidence type="ECO:0000313" key="4">
    <source>
        <dbReference type="Proteomes" id="UP000005234"/>
    </source>
</evidence>
<keyword evidence="4" id="KW-1185">Reference proteome</keyword>
<dbReference type="InterPro" id="IPR050983">
    <property type="entry name" value="GST_Omega/HSP26"/>
</dbReference>
<feature type="domain" description="GST C-terminal" evidence="2">
    <location>
        <begin position="82"/>
        <end position="206"/>
    </location>
</feature>
<keyword evidence="3" id="KW-0808">Transferase</keyword>
<name>H8L469_FRAAD</name>
<dbReference type="AlphaFoldDB" id="H8L469"/>
<evidence type="ECO:0000259" key="2">
    <source>
        <dbReference type="PROSITE" id="PS50405"/>
    </source>
</evidence>
<dbReference type="Proteomes" id="UP000005234">
    <property type="component" value="Chromosome"/>
</dbReference>
<feature type="domain" description="GST N-terminal" evidence="1">
    <location>
        <begin position="1"/>
        <end position="78"/>
    </location>
</feature>
<proteinExistence type="predicted"/>
<dbReference type="PANTHER" id="PTHR43968">
    <property type="match status" value="1"/>
</dbReference>
<protein>
    <submittedName>
        <fullName evidence="3">Glutathione S-transferase</fullName>
    </submittedName>
</protein>
<dbReference type="GO" id="GO:0016740">
    <property type="term" value="F:transferase activity"/>
    <property type="evidence" value="ECO:0007669"/>
    <property type="project" value="UniProtKB-KW"/>
</dbReference>
<sequence length="206" mass="22941">MKLIGMLDSPYVRRTAISLRRLGIAFEHQSLSVFRDVEAFRLINPVIKAPTLVLDDGTVLCDSSLIIDYAETLTGHSLLPLAAPARARALRQVGLALLVCEKTVQWIHETRQRPIEAQFEPWRERVLAQLRAGLQALQTEMENQPDQTWLAGPEPGQADISLSVAWTFLQHVQALPGAETTRAYPAIAAQAARAEQRPEFKAFPLN</sequence>
<dbReference type="SUPFAM" id="SSF52833">
    <property type="entry name" value="Thioredoxin-like"/>
    <property type="match status" value="1"/>
</dbReference>
<dbReference type="EMBL" id="CP003350">
    <property type="protein sequence ID" value="AFC86545.1"/>
    <property type="molecule type" value="Genomic_DNA"/>
</dbReference>
<dbReference type="InterPro" id="IPR004045">
    <property type="entry name" value="Glutathione_S-Trfase_N"/>
</dbReference>
<dbReference type="PROSITE" id="PS50404">
    <property type="entry name" value="GST_NTER"/>
    <property type="match status" value="1"/>
</dbReference>
<dbReference type="PROSITE" id="PS50405">
    <property type="entry name" value="GST_CTER"/>
    <property type="match status" value="1"/>
</dbReference>
<dbReference type="PANTHER" id="PTHR43968:SF6">
    <property type="entry name" value="GLUTATHIONE S-TRANSFERASE OMEGA"/>
    <property type="match status" value="1"/>
</dbReference>
<dbReference type="GO" id="GO:0005737">
    <property type="term" value="C:cytoplasm"/>
    <property type="evidence" value="ECO:0007669"/>
    <property type="project" value="TreeGrafter"/>
</dbReference>
<dbReference type="eggNOG" id="COG0625">
    <property type="taxonomic scope" value="Bacteria"/>
</dbReference>
<organism evidence="3 4">
    <name type="scientific">Frateuria aurantia (strain ATCC 33424 / DSM 6220 / KCTC 2777 / LMG 1558 / NBRC 3245 / NCIMB 13370)</name>
    <name type="common">Acetobacter aurantius</name>
    <dbReference type="NCBI Taxonomy" id="767434"/>
    <lineage>
        <taxon>Bacteria</taxon>
        <taxon>Pseudomonadati</taxon>
        <taxon>Pseudomonadota</taxon>
        <taxon>Gammaproteobacteria</taxon>
        <taxon>Lysobacterales</taxon>
        <taxon>Rhodanobacteraceae</taxon>
        <taxon>Frateuria</taxon>
    </lineage>
</organism>
<dbReference type="Gene3D" id="1.20.1050.10">
    <property type="match status" value="1"/>
</dbReference>
<dbReference type="Pfam" id="PF13410">
    <property type="entry name" value="GST_C_2"/>
    <property type="match status" value="1"/>
</dbReference>
<evidence type="ECO:0000259" key="1">
    <source>
        <dbReference type="PROSITE" id="PS50404"/>
    </source>
</evidence>
<accession>H8L469</accession>
<gene>
    <name evidence="3" type="ordered locus">Fraau_2163</name>
</gene>
<evidence type="ECO:0000313" key="3">
    <source>
        <dbReference type="EMBL" id="AFC86545.1"/>
    </source>
</evidence>
<dbReference type="RefSeq" id="WP_014403548.1">
    <property type="nucleotide sequence ID" value="NC_017033.1"/>
</dbReference>
<dbReference type="InterPro" id="IPR036282">
    <property type="entry name" value="Glutathione-S-Trfase_C_sf"/>
</dbReference>
<dbReference type="Gene3D" id="3.40.30.10">
    <property type="entry name" value="Glutaredoxin"/>
    <property type="match status" value="1"/>
</dbReference>
<dbReference type="InterPro" id="IPR010987">
    <property type="entry name" value="Glutathione-S-Trfase_C-like"/>
</dbReference>
<dbReference type="STRING" id="767434.Fraau_2163"/>
<dbReference type="SUPFAM" id="SSF47616">
    <property type="entry name" value="GST C-terminal domain-like"/>
    <property type="match status" value="1"/>
</dbReference>
<reference evidence="3" key="1">
    <citation type="submission" date="2012-02" db="EMBL/GenBank/DDBJ databases">
        <title>The complete genome of Frateuria aurantia DSM 6220.</title>
        <authorList>
            <consortium name="US DOE Joint Genome Institute (JGI-PGF)"/>
            <person name="Lucas S."/>
            <person name="Copeland A."/>
            <person name="Lapidus A."/>
            <person name="Glavina del Rio T."/>
            <person name="Dalin E."/>
            <person name="Tice H."/>
            <person name="Bruce D."/>
            <person name="Goodwin L."/>
            <person name="Pitluck S."/>
            <person name="Peters L."/>
            <person name="Ovchinnikova G."/>
            <person name="Teshima H."/>
            <person name="Kyrpides N."/>
            <person name="Mavromatis K."/>
            <person name="Ivanova N."/>
            <person name="Brettin T."/>
            <person name="Detter J.C."/>
            <person name="Han C."/>
            <person name="Larimer F."/>
            <person name="Land M."/>
            <person name="Hauser L."/>
            <person name="Markowitz V."/>
            <person name="Cheng J.-F."/>
            <person name="Hugenholtz P."/>
            <person name="Woyke T."/>
            <person name="Wu D."/>
            <person name="Brambilla E."/>
            <person name="Klenk H.-P."/>
            <person name="Eisen J.A."/>
        </authorList>
    </citation>
    <scope>NUCLEOTIDE SEQUENCE</scope>
    <source>
        <strain evidence="3">DSM 6220</strain>
    </source>
</reference>